<keyword evidence="3" id="KW-1185">Reference proteome</keyword>
<name>A0ABS5AG88_9PSEU</name>
<sequence>MVDSRMVDNFSSRVTKLVGLVLTAGVVLAGAAQAAPPVPRVGHRRGEAYGRLVQQDSWGYKYTNRTTLRQVDARAYQVEPHMVSPGGGHFVLFGRGWQQTSEGGVTSFTFAPGRNVQVGELICVQYRYWQNGKLVTIGGEIACTTAPGA</sequence>
<dbReference type="Proteomes" id="UP001519363">
    <property type="component" value="Unassembled WGS sequence"/>
</dbReference>
<gene>
    <name evidence="2" type="ORF">JOF53_004470</name>
</gene>
<dbReference type="RefSeq" id="WP_143342441.1">
    <property type="nucleotide sequence ID" value="NZ_JAGIOO010000001.1"/>
</dbReference>
<proteinExistence type="predicted"/>
<accession>A0ABS5AG88</accession>
<feature type="signal peptide" evidence="1">
    <location>
        <begin position="1"/>
        <end position="34"/>
    </location>
</feature>
<dbReference type="EMBL" id="JAGIOO010000001">
    <property type="protein sequence ID" value="MBP2475598.1"/>
    <property type="molecule type" value="Genomic_DNA"/>
</dbReference>
<feature type="chain" id="PRO_5045875319" description="Secreted protein" evidence="1">
    <location>
        <begin position="35"/>
        <end position="149"/>
    </location>
</feature>
<evidence type="ECO:0000313" key="3">
    <source>
        <dbReference type="Proteomes" id="UP001519363"/>
    </source>
</evidence>
<protein>
    <recommendedName>
        <fullName evidence="4">Secreted protein</fullName>
    </recommendedName>
</protein>
<comment type="caution">
    <text evidence="2">The sequence shown here is derived from an EMBL/GenBank/DDBJ whole genome shotgun (WGS) entry which is preliminary data.</text>
</comment>
<evidence type="ECO:0000313" key="2">
    <source>
        <dbReference type="EMBL" id="MBP2475598.1"/>
    </source>
</evidence>
<reference evidence="2 3" key="1">
    <citation type="submission" date="2021-03" db="EMBL/GenBank/DDBJ databases">
        <title>Sequencing the genomes of 1000 actinobacteria strains.</title>
        <authorList>
            <person name="Klenk H.-P."/>
        </authorList>
    </citation>
    <scope>NUCLEOTIDE SEQUENCE [LARGE SCALE GENOMIC DNA]</scope>
    <source>
        <strain evidence="2 3">DSM 44580</strain>
    </source>
</reference>
<keyword evidence="1" id="KW-0732">Signal</keyword>
<evidence type="ECO:0000256" key="1">
    <source>
        <dbReference type="SAM" id="SignalP"/>
    </source>
</evidence>
<organism evidence="2 3">
    <name type="scientific">Crossiella equi</name>
    <dbReference type="NCBI Taxonomy" id="130796"/>
    <lineage>
        <taxon>Bacteria</taxon>
        <taxon>Bacillati</taxon>
        <taxon>Actinomycetota</taxon>
        <taxon>Actinomycetes</taxon>
        <taxon>Pseudonocardiales</taxon>
        <taxon>Pseudonocardiaceae</taxon>
        <taxon>Crossiella</taxon>
    </lineage>
</organism>
<evidence type="ECO:0008006" key="4">
    <source>
        <dbReference type="Google" id="ProtNLM"/>
    </source>
</evidence>